<dbReference type="EMBL" id="JACSQV010000008">
    <property type="protein sequence ID" value="MBD7918772.1"/>
    <property type="molecule type" value="Genomic_DNA"/>
</dbReference>
<dbReference type="InterPro" id="IPR051806">
    <property type="entry name" value="HAD-like_SPP"/>
</dbReference>
<protein>
    <submittedName>
        <fullName evidence="1">HAD-IA family hydrolase</fullName>
    </submittedName>
</protein>
<dbReference type="PANTHER" id="PTHR43481">
    <property type="entry name" value="FRUCTOSE-1-PHOSPHATE PHOSPHATASE"/>
    <property type="match status" value="1"/>
</dbReference>
<reference evidence="1 2" key="1">
    <citation type="submission" date="2020-08" db="EMBL/GenBank/DDBJ databases">
        <title>A Genomic Blueprint of the Chicken Gut Microbiome.</title>
        <authorList>
            <person name="Gilroy R."/>
            <person name="Ravi A."/>
            <person name="Getino M."/>
            <person name="Pursley I."/>
            <person name="Horton D.L."/>
            <person name="Alikhan N.-F."/>
            <person name="Baker D."/>
            <person name="Gharbi K."/>
            <person name="Hall N."/>
            <person name="Watson M."/>
            <person name="Adriaenssens E.M."/>
            <person name="Foster-Nyarko E."/>
            <person name="Jarju S."/>
            <person name="Secka A."/>
            <person name="Antonio M."/>
            <person name="Oren A."/>
            <person name="Chaudhuri R."/>
            <person name="La Ragione R.M."/>
            <person name="Hildebrand F."/>
            <person name="Pallen M.J."/>
        </authorList>
    </citation>
    <scope>NUCLEOTIDE SEQUENCE [LARGE SCALE GENOMIC DNA]</scope>
    <source>
        <strain evidence="1 2">Sa3CUA2</strain>
    </source>
</reference>
<dbReference type="NCBIfam" id="TIGR01509">
    <property type="entry name" value="HAD-SF-IA-v3"/>
    <property type="match status" value="1"/>
</dbReference>
<keyword evidence="2" id="KW-1185">Reference proteome</keyword>
<organism evidence="1 2">
    <name type="scientific">Cellulomonas avistercoris</name>
    <dbReference type="NCBI Taxonomy" id="2762242"/>
    <lineage>
        <taxon>Bacteria</taxon>
        <taxon>Bacillati</taxon>
        <taxon>Actinomycetota</taxon>
        <taxon>Actinomycetes</taxon>
        <taxon>Micrococcales</taxon>
        <taxon>Cellulomonadaceae</taxon>
        <taxon>Cellulomonas</taxon>
    </lineage>
</organism>
<dbReference type="Gene3D" id="3.40.50.1000">
    <property type="entry name" value="HAD superfamily/HAD-like"/>
    <property type="match status" value="1"/>
</dbReference>
<dbReference type="PANTHER" id="PTHR43481:SF4">
    <property type="entry name" value="GLYCEROL-1-PHOSPHATE PHOSPHOHYDROLASE 1-RELATED"/>
    <property type="match status" value="1"/>
</dbReference>
<name>A0ABR8QEB2_9CELL</name>
<keyword evidence="1" id="KW-0378">Hydrolase</keyword>
<dbReference type="InterPro" id="IPR023198">
    <property type="entry name" value="PGP-like_dom2"/>
</dbReference>
<evidence type="ECO:0000313" key="1">
    <source>
        <dbReference type="EMBL" id="MBD7918772.1"/>
    </source>
</evidence>
<accession>A0ABR8QEB2</accession>
<dbReference type="RefSeq" id="WP_191783246.1">
    <property type="nucleotide sequence ID" value="NZ_JACSQV010000008.1"/>
</dbReference>
<comment type="caution">
    <text evidence="1">The sequence shown here is derived from an EMBL/GenBank/DDBJ whole genome shotgun (WGS) entry which is preliminary data.</text>
</comment>
<dbReference type="SUPFAM" id="SSF56784">
    <property type="entry name" value="HAD-like"/>
    <property type="match status" value="1"/>
</dbReference>
<evidence type="ECO:0000313" key="2">
    <source>
        <dbReference type="Proteomes" id="UP000604241"/>
    </source>
</evidence>
<dbReference type="Pfam" id="PF00702">
    <property type="entry name" value="Hydrolase"/>
    <property type="match status" value="1"/>
</dbReference>
<dbReference type="InterPro" id="IPR036412">
    <property type="entry name" value="HAD-like_sf"/>
</dbReference>
<dbReference type="GO" id="GO:0016787">
    <property type="term" value="F:hydrolase activity"/>
    <property type="evidence" value="ECO:0007669"/>
    <property type="project" value="UniProtKB-KW"/>
</dbReference>
<gene>
    <name evidence="1" type="ORF">H9657_10865</name>
</gene>
<proteinExistence type="predicted"/>
<dbReference type="Gene3D" id="1.10.150.240">
    <property type="entry name" value="Putative phosphatase, domain 2"/>
    <property type="match status" value="1"/>
</dbReference>
<dbReference type="InterPro" id="IPR006439">
    <property type="entry name" value="HAD-SF_hydro_IA"/>
</dbReference>
<sequence>MRFEVDAILFDIDGTLVDSTGAVVRAWEAWSAAWGIDLVAVLRVCHGRRSEDTVAEFLPSGQRAAAVAELERLELADLGDVTALPATRDLLAALPESRWAAVTSGSRALMRARLAAAGLPVPDVLVAAEDVLLGKPDPQGYLQAARALGFDIRRCLVVEDAPAGLEAGRAAGAHVLAVATSHPAHDLCAADAVISDLRACSVESTVSGLMISTAVGPRADPLI</sequence>
<dbReference type="Proteomes" id="UP000604241">
    <property type="component" value="Unassembled WGS sequence"/>
</dbReference>
<dbReference type="SFLD" id="SFLDS00003">
    <property type="entry name" value="Haloacid_Dehalogenase"/>
    <property type="match status" value="1"/>
</dbReference>
<dbReference type="InterPro" id="IPR023214">
    <property type="entry name" value="HAD_sf"/>
</dbReference>
<dbReference type="SFLD" id="SFLDG01129">
    <property type="entry name" value="C1.5:_HAD__Beta-PGM__Phosphata"/>
    <property type="match status" value="1"/>
</dbReference>